<dbReference type="OrthoDB" id="7389193at2"/>
<proteinExistence type="predicted"/>
<accession>A0A418WAP3</accession>
<keyword evidence="2" id="KW-1185">Reference proteome</keyword>
<evidence type="ECO:0000313" key="2">
    <source>
        <dbReference type="Proteomes" id="UP000284605"/>
    </source>
</evidence>
<name>A0A418WAP3_9PROT</name>
<comment type="caution">
    <text evidence="1">The sequence shown here is derived from an EMBL/GenBank/DDBJ whole genome shotgun (WGS) entry which is preliminary data.</text>
</comment>
<dbReference type="AlphaFoldDB" id="A0A418WAP3"/>
<dbReference type="RefSeq" id="WP_119777693.1">
    <property type="nucleotide sequence ID" value="NZ_QYUK01000011.1"/>
</dbReference>
<gene>
    <name evidence="1" type="ORF">D3874_08450</name>
</gene>
<evidence type="ECO:0000313" key="1">
    <source>
        <dbReference type="EMBL" id="RJF87049.1"/>
    </source>
</evidence>
<protein>
    <submittedName>
        <fullName evidence="1">Alpha/beta fold hydrolase</fullName>
    </submittedName>
</protein>
<dbReference type="SUPFAM" id="SSF53474">
    <property type="entry name" value="alpha/beta-Hydrolases"/>
    <property type="match status" value="1"/>
</dbReference>
<dbReference type="Gene3D" id="3.40.50.1820">
    <property type="entry name" value="alpha/beta hydrolase"/>
    <property type="match status" value="1"/>
</dbReference>
<dbReference type="Proteomes" id="UP000284605">
    <property type="component" value="Unassembled WGS sequence"/>
</dbReference>
<sequence length="240" mass="26086">MTASRDEIKPPHMLDTLREMGAGLEMMKGLVSTVTGAILPRPMTVAGWPRVIVLPGFGTDDYSTVVLRRRLTAAGFKAEGWGLGRNRGSVPALVQAFLARLERRVAAFGGPIALVGQSLGGYIAREAARERPDLVSRIVTLGTPVKGGAKYTVLAGTYRRRGIDLDKADARIAQRELVPLKIPVTAFYSRHDGVVSWRACISTHEPMVRHVEIDATHCGMGFAPHMLERVVAELSTPLPR</sequence>
<keyword evidence="1" id="KW-0378">Hydrolase</keyword>
<organism evidence="1 2">
    <name type="scientific">Oleomonas cavernae</name>
    <dbReference type="NCBI Taxonomy" id="2320859"/>
    <lineage>
        <taxon>Bacteria</taxon>
        <taxon>Pseudomonadati</taxon>
        <taxon>Pseudomonadota</taxon>
        <taxon>Alphaproteobacteria</taxon>
        <taxon>Acetobacterales</taxon>
        <taxon>Acetobacteraceae</taxon>
        <taxon>Oleomonas</taxon>
    </lineage>
</organism>
<reference evidence="1 2" key="1">
    <citation type="submission" date="2018-09" db="EMBL/GenBank/DDBJ databases">
        <authorList>
            <person name="Zhu H."/>
        </authorList>
    </citation>
    <scope>NUCLEOTIDE SEQUENCE [LARGE SCALE GENOMIC DNA]</scope>
    <source>
        <strain evidence="1 2">K1W22B-8</strain>
    </source>
</reference>
<dbReference type="EMBL" id="QYUK01000011">
    <property type="protein sequence ID" value="RJF87049.1"/>
    <property type="molecule type" value="Genomic_DNA"/>
</dbReference>
<dbReference type="GO" id="GO:0016787">
    <property type="term" value="F:hydrolase activity"/>
    <property type="evidence" value="ECO:0007669"/>
    <property type="project" value="UniProtKB-KW"/>
</dbReference>
<dbReference type="InterPro" id="IPR029058">
    <property type="entry name" value="AB_hydrolase_fold"/>
</dbReference>